<feature type="domain" description="HhH-GPD" evidence="5">
    <location>
        <begin position="42"/>
        <end position="181"/>
    </location>
</feature>
<keyword evidence="3" id="KW-0408">Iron</keyword>
<dbReference type="AlphaFoldDB" id="A0A2U8FG08"/>
<dbReference type="GO" id="GO:0046872">
    <property type="term" value="F:metal ion binding"/>
    <property type="evidence" value="ECO:0007669"/>
    <property type="project" value="UniProtKB-KW"/>
</dbReference>
<name>A0A2U8FG08_9HELI</name>
<keyword evidence="4" id="KW-0411">Iron-sulfur</keyword>
<dbReference type="GO" id="GO:0051539">
    <property type="term" value="F:4 iron, 4 sulfur cluster binding"/>
    <property type="evidence" value="ECO:0007669"/>
    <property type="project" value="UniProtKB-KW"/>
</dbReference>
<reference evidence="6 7" key="1">
    <citation type="submission" date="2017-06" db="EMBL/GenBank/DDBJ databases">
        <title>Complete genome of Helicobacter apodemus.</title>
        <authorList>
            <person name="Cho S."/>
        </authorList>
    </citation>
    <scope>NUCLEOTIDE SEQUENCE [LARGE SCALE GENOMIC DNA]</scope>
    <source>
        <strain evidence="7">SNUVETPUB-15-01</strain>
    </source>
</reference>
<evidence type="ECO:0000259" key="5">
    <source>
        <dbReference type="SMART" id="SM00478"/>
    </source>
</evidence>
<accession>A0A2U8FG08</accession>
<evidence type="ECO:0000256" key="3">
    <source>
        <dbReference type="ARBA" id="ARBA00023004"/>
    </source>
</evidence>
<dbReference type="NCBIfam" id="NF010494">
    <property type="entry name" value="PRK13913.1"/>
    <property type="match status" value="1"/>
</dbReference>
<evidence type="ECO:0000256" key="2">
    <source>
        <dbReference type="ARBA" id="ARBA00022723"/>
    </source>
</evidence>
<dbReference type="RefSeq" id="WP_108911747.1">
    <property type="nucleotide sequence ID" value="NZ_CP021886.1"/>
</dbReference>
<dbReference type="PANTHER" id="PTHR10359">
    <property type="entry name" value="A/G-SPECIFIC ADENINE GLYCOSYLASE/ENDONUCLEASE III"/>
    <property type="match status" value="1"/>
</dbReference>
<dbReference type="Gene3D" id="1.10.340.30">
    <property type="entry name" value="Hypothetical protein, domain 2"/>
    <property type="match status" value="1"/>
</dbReference>
<dbReference type="PANTHER" id="PTHR10359:SF19">
    <property type="entry name" value="DNA REPAIR GLYCOSYLASE MJ1434-RELATED"/>
    <property type="match status" value="1"/>
</dbReference>
<proteinExistence type="predicted"/>
<evidence type="ECO:0000313" key="7">
    <source>
        <dbReference type="Proteomes" id="UP000244890"/>
    </source>
</evidence>
<dbReference type="OrthoDB" id="9802365at2"/>
<dbReference type="Gene3D" id="1.10.1670.10">
    <property type="entry name" value="Helix-hairpin-Helix base-excision DNA repair enzymes (C-terminal)"/>
    <property type="match status" value="1"/>
</dbReference>
<sequence length="221" mass="26204">MKIQNSFDLLCWLKQKGYLKNPPHTLWWPNAGEFEVLVGAILVQNTKWEQAFKILQRLKTHHLLSLELLANTPLHSLQSLMQDLGFFRQKSKYIVLLSQNILKDFRDFPTFKAEVSREWLLSQKGIGNETCDSILCYGLLREEMVVDTYTYRLLQSFGYTLESYEEIKQWLMQGIVEHYDKITKLYKEEIPLFKVYARFHGKIVEYSKENPIKRSKNANKF</sequence>
<dbReference type="InterPro" id="IPR023170">
    <property type="entry name" value="HhH_base_excis_C"/>
</dbReference>
<evidence type="ECO:0000256" key="4">
    <source>
        <dbReference type="ARBA" id="ARBA00023014"/>
    </source>
</evidence>
<gene>
    <name evidence="6" type="ORF">CDV25_09620</name>
</gene>
<dbReference type="Proteomes" id="UP000244890">
    <property type="component" value="Chromosome"/>
</dbReference>
<dbReference type="SMART" id="SM00478">
    <property type="entry name" value="ENDO3c"/>
    <property type="match status" value="1"/>
</dbReference>
<dbReference type="Pfam" id="PF00730">
    <property type="entry name" value="HhH-GPD"/>
    <property type="match status" value="1"/>
</dbReference>
<dbReference type="KEGG" id="had:CDV25_09620"/>
<dbReference type="CDD" id="cd00056">
    <property type="entry name" value="ENDO3c"/>
    <property type="match status" value="1"/>
</dbReference>
<dbReference type="GO" id="GO:0006284">
    <property type="term" value="P:base-excision repair"/>
    <property type="evidence" value="ECO:0007669"/>
    <property type="project" value="InterPro"/>
</dbReference>
<dbReference type="InterPro" id="IPR003265">
    <property type="entry name" value="HhH-GPD_domain"/>
</dbReference>
<protein>
    <submittedName>
        <fullName evidence="6">3-methyladenine DNA glycosylase</fullName>
    </submittedName>
</protein>
<keyword evidence="2" id="KW-0479">Metal-binding</keyword>
<keyword evidence="1" id="KW-0004">4Fe-4S</keyword>
<organism evidence="6 7">
    <name type="scientific">Helicobacter apodemus</name>
    <dbReference type="NCBI Taxonomy" id="135569"/>
    <lineage>
        <taxon>Bacteria</taxon>
        <taxon>Pseudomonadati</taxon>
        <taxon>Campylobacterota</taxon>
        <taxon>Epsilonproteobacteria</taxon>
        <taxon>Campylobacterales</taxon>
        <taxon>Helicobacteraceae</taxon>
        <taxon>Helicobacter</taxon>
    </lineage>
</organism>
<evidence type="ECO:0000256" key="1">
    <source>
        <dbReference type="ARBA" id="ARBA00022485"/>
    </source>
</evidence>
<dbReference type="SUPFAM" id="SSF48150">
    <property type="entry name" value="DNA-glycosylase"/>
    <property type="match status" value="1"/>
</dbReference>
<dbReference type="EMBL" id="CP021886">
    <property type="protein sequence ID" value="AWI34988.1"/>
    <property type="molecule type" value="Genomic_DNA"/>
</dbReference>
<dbReference type="GO" id="GO:0003824">
    <property type="term" value="F:catalytic activity"/>
    <property type="evidence" value="ECO:0007669"/>
    <property type="project" value="InterPro"/>
</dbReference>
<evidence type="ECO:0000313" key="6">
    <source>
        <dbReference type="EMBL" id="AWI34988.1"/>
    </source>
</evidence>
<dbReference type="InterPro" id="IPR011257">
    <property type="entry name" value="DNA_glycosylase"/>
</dbReference>